<dbReference type="EMBL" id="CAJQYY010000017">
    <property type="protein sequence ID" value="CAG4904424.1"/>
    <property type="molecule type" value="Genomic_DNA"/>
</dbReference>
<protein>
    <recommendedName>
        <fullName evidence="4">Major facilitator superfamily (MFS) profile domain-containing protein</fullName>
    </recommendedName>
</protein>
<evidence type="ECO:0000313" key="3">
    <source>
        <dbReference type="Proteomes" id="UP000789752"/>
    </source>
</evidence>
<keyword evidence="1" id="KW-0472">Membrane</keyword>
<evidence type="ECO:0000256" key="1">
    <source>
        <dbReference type="SAM" id="Phobius"/>
    </source>
</evidence>
<accession>A0ABM8U5R6</accession>
<keyword evidence="3" id="KW-1185">Reference proteome</keyword>
<dbReference type="SUPFAM" id="SSF103473">
    <property type="entry name" value="MFS general substrate transporter"/>
    <property type="match status" value="1"/>
</dbReference>
<evidence type="ECO:0008006" key="4">
    <source>
        <dbReference type="Google" id="ProtNLM"/>
    </source>
</evidence>
<proteinExistence type="predicted"/>
<name>A0ABM8U5R6_9BURK</name>
<keyword evidence="1" id="KW-1133">Transmembrane helix</keyword>
<comment type="caution">
    <text evidence="2">The sequence shown here is derived from an EMBL/GenBank/DDBJ whole genome shotgun (WGS) entry which is preliminary data.</text>
</comment>
<dbReference type="Proteomes" id="UP000789752">
    <property type="component" value="Unassembled WGS sequence"/>
</dbReference>
<evidence type="ECO:0000313" key="2">
    <source>
        <dbReference type="EMBL" id="CAG4904424.1"/>
    </source>
</evidence>
<dbReference type="InterPro" id="IPR036259">
    <property type="entry name" value="MFS_trans_sf"/>
</dbReference>
<feature type="transmembrane region" description="Helical" evidence="1">
    <location>
        <begin position="101"/>
        <end position="120"/>
    </location>
</feature>
<dbReference type="Gene3D" id="1.20.1250.20">
    <property type="entry name" value="MFS general substrate transporter like domains"/>
    <property type="match status" value="1"/>
</dbReference>
<organism evidence="2 3">
    <name type="scientific">Paraburkholderia gardini</name>
    <dbReference type="NCBI Taxonomy" id="2823469"/>
    <lineage>
        <taxon>Bacteria</taxon>
        <taxon>Pseudomonadati</taxon>
        <taxon>Pseudomonadota</taxon>
        <taxon>Betaproteobacteria</taxon>
        <taxon>Burkholderiales</taxon>
        <taxon>Burkholderiaceae</taxon>
        <taxon>Paraburkholderia</taxon>
    </lineage>
</organism>
<reference evidence="2 3" key="1">
    <citation type="submission" date="2021-04" db="EMBL/GenBank/DDBJ databases">
        <authorList>
            <person name="Vanwijnsberghe S."/>
        </authorList>
    </citation>
    <scope>NUCLEOTIDE SEQUENCE [LARGE SCALE GENOMIC DNA]</scope>
    <source>
        <strain evidence="2 3">LMG 32171</strain>
    </source>
</reference>
<gene>
    <name evidence="2" type="ORF">R54767_03075</name>
</gene>
<feature type="transmembrane region" description="Helical" evidence="1">
    <location>
        <begin position="36"/>
        <end position="56"/>
    </location>
</feature>
<sequence>MSHSARISMPCPSSAHFTAISPSFVVSDPLIRTASVLSDALVIVNIGISAAAPLWAMPSMFLSGAGAAAGIAMINSVGNLGGFVGPFAIGWLKNVTGGYSAGLYVVGATLAVSAIVTLMLSRQSKRTPVAVEERHGH</sequence>
<keyword evidence="1" id="KW-0812">Transmembrane</keyword>
<feature type="transmembrane region" description="Helical" evidence="1">
    <location>
        <begin position="68"/>
        <end position="89"/>
    </location>
</feature>